<dbReference type="OrthoDB" id="540886at2"/>
<dbReference type="Proteomes" id="UP000001420">
    <property type="component" value="Chromosome"/>
</dbReference>
<dbReference type="KEGG" id="pma:Pro_0588"/>
<organism evidence="1 2">
    <name type="scientific">Prochlorococcus marinus (strain SARG / CCMP1375 / SS120)</name>
    <dbReference type="NCBI Taxonomy" id="167539"/>
    <lineage>
        <taxon>Bacteria</taxon>
        <taxon>Bacillati</taxon>
        <taxon>Cyanobacteriota</taxon>
        <taxon>Cyanophyceae</taxon>
        <taxon>Synechococcales</taxon>
        <taxon>Prochlorococcaceae</taxon>
        <taxon>Prochlorococcus</taxon>
    </lineage>
</organism>
<evidence type="ECO:0000313" key="2">
    <source>
        <dbReference type="Proteomes" id="UP000001420"/>
    </source>
</evidence>
<evidence type="ECO:0000313" key="1">
    <source>
        <dbReference type="EMBL" id="AAP99633.1"/>
    </source>
</evidence>
<dbReference type="EMBL" id="AE017126">
    <property type="protein sequence ID" value="AAP99633.1"/>
    <property type="molecule type" value="Genomic_DNA"/>
</dbReference>
<accession>Q7VD01</accession>
<dbReference type="eggNOG" id="ENOG5030RP3">
    <property type="taxonomic scope" value="Bacteria"/>
</dbReference>
<name>Q7VD01_PROMA</name>
<proteinExistence type="predicted"/>
<reference evidence="1 2" key="1">
    <citation type="journal article" date="2003" name="Proc. Natl. Acad. Sci. U.S.A.">
        <title>Genome sequence of the cyanobacterium Prochlorococcus marinus SS120, a nearly minimal oxyphototrophic genome.</title>
        <authorList>
            <person name="Dufresne A."/>
            <person name="Salanoubat M."/>
            <person name="Partensky F."/>
            <person name="Artiguenave F."/>
            <person name="Axmann I.M."/>
            <person name="Barbe V."/>
            <person name="Duprat S."/>
            <person name="Galperin M.Y."/>
            <person name="Koonin E.V."/>
            <person name="Le Gall F."/>
            <person name="Makarova K.S."/>
            <person name="Ostrowski M."/>
            <person name="Oztas S."/>
            <person name="Robert C."/>
            <person name="Rogozin I.B."/>
            <person name="Scanlan D.J."/>
            <person name="Tandeau de Marsac N."/>
            <person name="Weissenbach J."/>
            <person name="Wincker P."/>
            <person name="Wolf Y.I."/>
            <person name="Hess W.R."/>
        </authorList>
    </citation>
    <scope>NUCLEOTIDE SEQUENCE [LARGE SCALE GENOMIC DNA]</scope>
    <source>
        <strain evidence="2">SARG / CCMP1375 / SS120</strain>
    </source>
</reference>
<dbReference type="EnsemblBacteria" id="AAP99633">
    <property type="protein sequence ID" value="AAP99633"/>
    <property type="gene ID" value="Pro_0588"/>
</dbReference>
<sequence length="113" mass="12843">MDIGIHQMSKKSSTLSETSRPWLLRWTEPESVLTVIPKSKTKRLAKQAQLANVDAERAINRAFQQELIRAKAISEAMFKSGKAVRYSFMSSGRQAFLCISLAQRKIKSWLRSS</sequence>
<dbReference type="AlphaFoldDB" id="Q7VD01"/>
<gene>
    <name evidence="1" type="ordered locus">Pro_0588</name>
</gene>
<dbReference type="HOGENOM" id="CLU_2181552_0_0_3"/>
<dbReference type="PATRIC" id="fig|167539.5.peg.604"/>
<keyword evidence="2" id="KW-1185">Reference proteome</keyword>
<protein>
    <submittedName>
        <fullName evidence="1">Uncharacterized protein</fullName>
    </submittedName>
</protein>